<feature type="non-terminal residue" evidence="1">
    <location>
        <position position="167"/>
    </location>
</feature>
<feature type="non-terminal residue" evidence="1">
    <location>
        <position position="1"/>
    </location>
</feature>
<dbReference type="AlphaFoldDB" id="A0A382YQM5"/>
<name>A0A382YQM5_9ZZZZ</name>
<protein>
    <recommendedName>
        <fullName evidence="2">Xylose isomerase-like TIM barrel domain-containing protein</fullName>
    </recommendedName>
</protein>
<sequence length="167" mass="19118">VRSGSDPTDDLGDFTIENYQRLLRLARAAFQFADFSEIPYGSRFVLWRHDCDISLGRALRMAEIEYGEGIQSTFFVNLHSDYYNPLEISQARIIQKVVGLDHRLGLHFDPLYYEELHGVVGIRELEEHIESERRILEDCFGTDLTAVSFHNPARLISDLGDEKLGGL</sequence>
<accession>A0A382YQM5</accession>
<reference evidence="1" key="1">
    <citation type="submission" date="2018-05" db="EMBL/GenBank/DDBJ databases">
        <authorList>
            <person name="Lanie J.A."/>
            <person name="Ng W.-L."/>
            <person name="Kazmierczak K.M."/>
            <person name="Andrzejewski T.M."/>
            <person name="Davidsen T.M."/>
            <person name="Wayne K.J."/>
            <person name="Tettelin H."/>
            <person name="Glass J.I."/>
            <person name="Rusch D."/>
            <person name="Podicherti R."/>
            <person name="Tsui H.-C.T."/>
            <person name="Winkler M.E."/>
        </authorList>
    </citation>
    <scope>NUCLEOTIDE SEQUENCE</scope>
</reference>
<dbReference type="EMBL" id="UINC01177607">
    <property type="protein sequence ID" value="SVD85341.1"/>
    <property type="molecule type" value="Genomic_DNA"/>
</dbReference>
<gene>
    <name evidence="1" type="ORF">METZ01_LOCUS438195</name>
</gene>
<evidence type="ECO:0000313" key="1">
    <source>
        <dbReference type="EMBL" id="SVD85341.1"/>
    </source>
</evidence>
<proteinExistence type="predicted"/>
<organism evidence="1">
    <name type="scientific">marine metagenome</name>
    <dbReference type="NCBI Taxonomy" id="408172"/>
    <lineage>
        <taxon>unclassified sequences</taxon>
        <taxon>metagenomes</taxon>
        <taxon>ecological metagenomes</taxon>
    </lineage>
</organism>
<evidence type="ECO:0008006" key="2">
    <source>
        <dbReference type="Google" id="ProtNLM"/>
    </source>
</evidence>